<keyword evidence="9 10" id="KW-0807">Transducer</keyword>
<dbReference type="EMBL" id="CAWYQH010000108">
    <property type="protein sequence ID" value="CAK8689530.1"/>
    <property type="molecule type" value="Genomic_DNA"/>
</dbReference>
<keyword evidence="16" id="KW-1185">Reference proteome</keyword>
<dbReference type="InterPro" id="IPR008979">
    <property type="entry name" value="Galactose-bd-like_sf"/>
</dbReference>
<feature type="region of interest" description="Disordered" evidence="11">
    <location>
        <begin position="538"/>
        <end position="564"/>
    </location>
</feature>
<protein>
    <recommendedName>
        <fullName evidence="17">G-protein coupled receptors family 1 profile domain-containing protein</fullName>
    </recommendedName>
</protein>
<evidence type="ECO:0000256" key="7">
    <source>
        <dbReference type="ARBA" id="ARBA00023157"/>
    </source>
</evidence>
<dbReference type="Pfam" id="PF00754">
    <property type="entry name" value="F5_F8_type_C"/>
    <property type="match status" value="1"/>
</dbReference>
<dbReference type="PANTHER" id="PTHR24248:SF199">
    <property type="entry name" value="IP13425P-RELATED"/>
    <property type="match status" value="1"/>
</dbReference>
<accession>A0ABP0GD53</accession>
<dbReference type="PRINTS" id="PR00237">
    <property type="entry name" value="GPCRRHODOPSN"/>
</dbReference>
<dbReference type="InterPro" id="IPR017452">
    <property type="entry name" value="GPCR_Rhodpsn_7TM"/>
</dbReference>
<sequence>MNTSFVTVTARQTICGGDVTYPFAIPTAANVTEDTGHVATTVVISILTSLLSLLIAVGNGLIIVSVAMVKKLRQPANYLIVSLALSDFLVGMIVLPLTIVYDILGEWPFGPMMCDIHVCFDVICCTASIMNLCMISIDRYLMITQPMVYPKRRTGKLMVVLIATAWLLSCLIIIPALFGFTQNVKDEPAWLKLSPDTVVEESGRPVVGLSELNHTFWNGSHRAASAIDGNTSTFWDPGASSIDSRNWHFTLDLGQSYKVIKVKLQNAGDFSHDVRQYDLEVNLCINWQQWIVEGKIYTQPGTQFFQEKSLIQFLETRYLRITVNQTYGEEQPKIREFGVFAEKSHGKTCLISQEVWFSVYSTIGAFYLPLTVMLCMYWKIFREASKFNARHRMRSASYSSSQDWSGTPPNSPDVTLLEKNRTSPRLFGSKRLTNLNNNFKQSSETLKPKTVKQNGECVSESFENLLPNGNLHNNGITVIVTDNYSNEKNNSNGVEEDTVSSECEFLASEKATKNEESGSSGDEVITNIASNCISNGKQRSHFRKENSFRAQSKSTAGIKSNLSSPVLSSNGKDLNYGLRQKPSIYRSFSPLASNSSSLCNGLTNECRFPTISEDNILELTENGPLHETSLMSERDSSKKYESSFSKPLYTRSSSFNCRTDETRKKFDQGFHHSSLPPASSPANGRPTFYRTSSLPSRSLSISETAIVSNGKRNSVLRKSSLPTKSVHLHPEAISHLNGRRPTVFHQIRRRVSMATTRDRMRNVKATRTLGIIVGAFTFCWLPFFTVTFLRPFVCANPESQDCIPFWLVRLVLWLGYLNSALNPLIYIGFSPDLRETFRFLLSCKCTNVDRRLAQTELRQAISREIRMVSSSRAYCENESIM</sequence>
<dbReference type="Proteomes" id="UP001642483">
    <property type="component" value="Unassembled WGS sequence"/>
</dbReference>
<evidence type="ECO:0000256" key="5">
    <source>
        <dbReference type="ARBA" id="ARBA00023040"/>
    </source>
</evidence>
<feature type="compositionally biased region" description="Polar residues" evidence="11">
    <location>
        <begin position="398"/>
        <end position="408"/>
    </location>
</feature>
<evidence type="ECO:0000256" key="2">
    <source>
        <dbReference type="ARBA" id="ARBA00022475"/>
    </source>
</evidence>
<feature type="domain" description="F5/8 type C" evidence="13">
    <location>
        <begin position="185"/>
        <end position="339"/>
    </location>
</feature>
<evidence type="ECO:0000256" key="9">
    <source>
        <dbReference type="ARBA" id="ARBA00023224"/>
    </source>
</evidence>
<feature type="transmembrane region" description="Helical" evidence="12">
    <location>
        <begin position="157"/>
        <end position="178"/>
    </location>
</feature>
<dbReference type="Gene3D" id="2.60.120.260">
    <property type="entry name" value="Galactose-binding domain-like"/>
    <property type="match status" value="1"/>
</dbReference>
<comment type="caution">
    <text evidence="15">The sequence shown here is derived from an EMBL/GenBank/DDBJ whole genome shotgun (WGS) entry which is preliminary data.</text>
</comment>
<evidence type="ECO:0000256" key="12">
    <source>
        <dbReference type="SAM" id="Phobius"/>
    </source>
</evidence>
<feature type="compositionally biased region" description="Polar residues" evidence="11">
    <location>
        <begin position="548"/>
        <end position="564"/>
    </location>
</feature>
<evidence type="ECO:0000313" key="16">
    <source>
        <dbReference type="Proteomes" id="UP001642483"/>
    </source>
</evidence>
<keyword evidence="6 12" id="KW-0472">Membrane</keyword>
<dbReference type="Gene3D" id="1.20.1070.10">
    <property type="entry name" value="Rhodopsin 7-helix transmembrane proteins"/>
    <property type="match status" value="2"/>
</dbReference>
<proteinExistence type="inferred from homology"/>
<evidence type="ECO:0000256" key="10">
    <source>
        <dbReference type="RuleBase" id="RU000688"/>
    </source>
</evidence>
<evidence type="ECO:0000256" key="1">
    <source>
        <dbReference type="ARBA" id="ARBA00004651"/>
    </source>
</evidence>
<dbReference type="PROSITE" id="PS50022">
    <property type="entry name" value="FA58C_3"/>
    <property type="match status" value="1"/>
</dbReference>
<dbReference type="PROSITE" id="PS50262">
    <property type="entry name" value="G_PROTEIN_RECEP_F1_2"/>
    <property type="match status" value="1"/>
</dbReference>
<evidence type="ECO:0000256" key="4">
    <source>
        <dbReference type="ARBA" id="ARBA00022989"/>
    </source>
</evidence>
<comment type="subcellular location">
    <subcellularLocation>
        <location evidence="1">Cell membrane</location>
        <topology evidence="1">Multi-pass membrane protein</topology>
    </subcellularLocation>
</comment>
<evidence type="ECO:0000256" key="6">
    <source>
        <dbReference type="ARBA" id="ARBA00023136"/>
    </source>
</evidence>
<evidence type="ECO:0000259" key="13">
    <source>
        <dbReference type="PROSITE" id="PS50022"/>
    </source>
</evidence>
<evidence type="ECO:0000256" key="8">
    <source>
        <dbReference type="ARBA" id="ARBA00023170"/>
    </source>
</evidence>
<reference evidence="15 16" key="1">
    <citation type="submission" date="2024-02" db="EMBL/GenBank/DDBJ databases">
        <authorList>
            <person name="Daric V."/>
            <person name="Darras S."/>
        </authorList>
    </citation>
    <scope>NUCLEOTIDE SEQUENCE [LARGE SCALE GENOMIC DNA]</scope>
</reference>
<dbReference type="SUPFAM" id="SSF81321">
    <property type="entry name" value="Family A G protein-coupled receptor-like"/>
    <property type="match status" value="1"/>
</dbReference>
<keyword evidence="3 10" id="KW-0812">Transmembrane</keyword>
<keyword evidence="8 10" id="KW-0675">Receptor</keyword>
<gene>
    <name evidence="15" type="ORF">CVLEPA_LOCUS21519</name>
</gene>
<feature type="region of interest" description="Disordered" evidence="11">
    <location>
        <begin position="398"/>
        <end position="417"/>
    </location>
</feature>
<dbReference type="Pfam" id="PF00001">
    <property type="entry name" value="7tm_1"/>
    <property type="match status" value="2"/>
</dbReference>
<evidence type="ECO:0000256" key="3">
    <source>
        <dbReference type="ARBA" id="ARBA00022692"/>
    </source>
</evidence>
<dbReference type="PANTHER" id="PTHR24248">
    <property type="entry name" value="ADRENERGIC RECEPTOR-RELATED G-PROTEIN COUPLED RECEPTOR"/>
    <property type="match status" value="1"/>
</dbReference>
<keyword evidence="5 10" id="KW-0297">G-protein coupled receptor</keyword>
<comment type="similarity">
    <text evidence="10">Belongs to the G-protein coupled receptor 1 family.</text>
</comment>
<name>A0ABP0GD53_CLALP</name>
<evidence type="ECO:0000313" key="15">
    <source>
        <dbReference type="EMBL" id="CAK8689530.1"/>
    </source>
</evidence>
<dbReference type="SUPFAM" id="SSF49785">
    <property type="entry name" value="Galactose-binding domain-like"/>
    <property type="match status" value="1"/>
</dbReference>
<feature type="transmembrane region" description="Helical" evidence="12">
    <location>
        <begin position="810"/>
        <end position="829"/>
    </location>
</feature>
<feature type="transmembrane region" description="Helical" evidence="12">
    <location>
        <begin position="78"/>
        <end position="104"/>
    </location>
</feature>
<feature type="transmembrane region" description="Helical" evidence="12">
    <location>
        <begin position="355"/>
        <end position="378"/>
    </location>
</feature>
<organism evidence="15 16">
    <name type="scientific">Clavelina lepadiformis</name>
    <name type="common">Light-bulb sea squirt</name>
    <name type="synonym">Ascidia lepadiformis</name>
    <dbReference type="NCBI Taxonomy" id="159417"/>
    <lineage>
        <taxon>Eukaryota</taxon>
        <taxon>Metazoa</taxon>
        <taxon>Chordata</taxon>
        <taxon>Tunicata</taxon>
        <taxon>Ascidiacea</taxon>
        <taxon>Aplousobranchia</taxon>
        <taxon>Clavelinidae</taxon>
        <taxon>Clavelina</taxon>
    </lineage>
</organism>
<dbReference type="PROSITE" id="PS00237">
    <property type="entry name" value="G_PROTEIN_RECEP_F1_1"/>
    <property type="match status" value="1"/>
</dbReference>
<evidence type="ECO:0000259" key="14">
    <source>
        <dbReference type="PROSITE" id="PS50262"/>
    </source>
</evidence>
<dbReference type="InterPro" id="IPR000276">
    <property type="entry name" value="GPCR_Rhodpsn"/>
</dbReference>
<dbReference type="InterPro" id="IPR000421">
    <property type="entry name" value="FA58C"/>
</dbReference>
<feature type="transmembrane region" description="Helical" evidence="12">
    <location>
        <begin position="42"/>
        <end position="66"/>
    </location>
</feature>
<keyword evidence="4 12" id="KW-1133">Transmembrane helix</keyword>
<evidence type="ECO:0008006" key="17">
    <source>
        <dbReference type="Google" id="ProtNLM"/>
    </source>
</evidence>
<evidence type="ECO:0000256" key="11">
    <source>
        <dbReference type="SAM" id="MobiDB-lite"/>
    </source>
</evidence>
<keyword evidence="7" id="KW-1015">Disulfide bond</keyword>
<keyword evidence="2" id="KW-1003">Cell membrane</keyword>
<feature type="domain" description="G-protein coupled receptors family 1 profile" evidence="14">
    <location>
        <begin position="58"/>
        <end position="826"/>
    </location>
</feature>
<feature type="transmembrane region" description="Helical" evidence="12">
    <location>
        <begin position="116"/>
        <end position="137"/>
    </location>
</feature>
<feature type="transmembrane region" description="Helical" evidence="12">
    <location>
        <begin position="769"/>
        <end position="790"/>
    </location>
</feature>